<dbReference type="AlphaFoldDB" id="S5LXV5"/>
<feature type="chain" id="PRO_5004537733" description="Lipoprotein" evidence="1">
    <location>
        <begin position="24"/>
        <end position="276"/>
    </location>
</feature>
<dbReference type="Proteomes" id="UP000014984">
    <property type="component" value="Chromosome"/>
</dbReference>
<reference evidence="2 3" key="1">
    <citation type="journal article" date="2013" name="Genome Biol. Evol.">
        <title>Comparison of metabolic capacities and inference of gene content evolution in mosquito-associated Spiroplasma diminutum and S. taiwanense.</title>
        <authorList>
            <person name="Lo W.S."/>
            <person name="Ku C."/>
            <person name="Chen L.L."/>
            <person name="Chang T.H."/>
            <person name="Kuo C.H."/>
        </authorList>
    </citation>
    <scope>NUCLEOTIDE SEQUENCE [LARGE SCALE GENOMIC DNA]</scope>
    <source>
        <strain evidence="2">CT-1</strain>
    </source>
</reference>
<dbReference type="STRING" id="1276220.STAIW_v1c08450"/>
<keyword evidence="1" id="KW-0732">Signal</keyword>
<dbReference type="RefSeq" id="WP_020834570.1">
    <property type="nucleotide sequence ID" value="NC_021846.1"/>
</dbReference>
<evidence type="ECO:0000313" key="3">
    <source>
        <dbReference type="Proteomes" id="UP000014984"/>
    </source>
</evidence>
<proteinExistence type="predicted"/>
<protein>
    <recommendedName>
        <fullName evidence="4">Lipoprotein</fullName>
    </recommendedName>
</protein>
<accession>S5LXV5</accession>
<gene>
    <name evidence="2" type="ORF">STAIW_v1c08450</name>
</gene>
<dbReference type="PATRIC" id="fig|1276220.3.peg.862"/>
<keyword evidence="3" id="KW-1185">Reference proteome</keyword>
<dbReference type="KEGG" id="stai:STAIW_v1c08450"/>
<evidence type="ECO:0000313" key="2">
    <source>
        <dbReference type="EMBL" id="AGR41431.1"/>
    </source>
</evidence>
<evidence type="ECO:0000256" key="1">
    <source>
        <dbReference type="SAM" id="SignalP"/>
    </source>
</evidence>
<dbReference type="PROSITE" id="PS51257">
    <property type="entry name" value="PROKAR_LIPOPROTEIN"/>
    <property type="match status" value="1"/>
</dbReference>
<dbReference type="HOGENOM" id="CLU_1045485_0_0_14"/>
<dbReference type="EMBL" id="CP005074">
    <property type="protein sequence ID" value="AGR41431.1"/>
    <property type="molecule type" value="Genomic_DNA"/>
</dbReference>
<dbReference type="SUPFAM" id="SSF52833">
    <property type="entry name" value="Thioredoxin-like"/>
    <property type="match status" value="1"/>
</dbReference>
<name>S5LXV5_9MOLU</name>
<evidence type="ECO:0008006" key="4">
    <source>
        <dbReference type="Google" id="ProtNLM"/>
    </source>
</evidence>
<feature type="signal peptide" evidence="1">
    <location>
        <begin position="1"/>
        <end position="23"/>
    </location>
</feature>
<organism evidence="2 3">
    <name type="scientific">Spiroplasma taiwanense CT-1</name>
    <dbReference type="NCBI Taxonomy" id="1276220"/>
    <lineage>
        <taxon>Bacteria</taxon>
        <taxon>Bacillati</taxon>
        <taxon>Mycoplasmatota</taxon>
        <taxon>Mollicutes</taxon>
        <taxon>Entomoplasmatales</taxon>
        <taxon>Spiroplasmataceae</taxon>
        <taxon>Spiroplasma</taxon>
    </lineage>
</organism>
<sequence>MKKLLSAVSAITLVSSSTITVVACSSNEYFEKFEGWIANKESFVLYIGADDCDYCVQFENAMDNQKTYVEQKLTKMSTDYQNLYTENVYQDSLTAFGEKLTNNKPVDFRTFKTEEKANNFKEKWSINLLDWIKDKVIEIYFDNLIASSINNSDLYKFKKIAKEKVNTYFDSNKGTPFFLTIRNGKLVSWTQGFEKDSLGWDENSLNKLFDPIVSEFLNSEIETEIVNKINGSSTGGEGSTDSAAMKVNNYNYTNNLDEYSKNYDLQLLLDQYKQTL</sequence>
<dbReference type="OrthoDB" id="389063at2"/>
<dbReference type="InterPro" id="IPR036249">
    <property type="entry name" value="Thioredoxin-like_sf"/>
</dbReference>